<accession>A0A812LWF1</accession>
<evidence type="ECO:0000313" key="2">
    <source>
        <dbReference type="EMBL" id="CAE7253563.1"/>
    </source>
</evidence>
<dbReference type="Proteomes" id="UP000601435">
    <property type="component" value="Unassembled WGS sequence"/>
</dbReference>
<keyword evidence="3" id="KW-1185">Reference proteome</keyword>
<dbReference type="AlphaFoldDB" id="A0A812LWF1"/>
<dbReference type="EMBL" id="CAJNJA010010086">
    <property type="protein sequence ID" value="CAE7253563.1"/>
    <property type="molecule type" value="Genomic_DNA"/>
</dbReference>
<proteinExistence type="predicted"/>
<dbReference type="OrthoDB" id="10468326at2759"/>
<evidence type="ECO:0000313" key="3">
    <source>
        <dbReference type="Proteomes" id="UP000601435"/>
    </source>
</evidence>
<protein>
    <recommendedName>
        <fullName evidence="4">RRM domain-containing protein</fullName>
    </recommendedName>
</protein>
<comment type="caution">
    <text evidence="2">The sequence shown here is derived from an EMBL/GenBank/DDBJ whole genome shotgun (WGS) entry which is preliminary data.</text>
</comment>
<evidence type="ECO:0000256" key="1">
    <source>
        <dbReference type="SAM" id="MobiDB-lite"/>
    </source>
</evidence>
<sequence>MSILSSDKANNAGGKAVLAQNFPASWVVPAALEVLPQKVQSLLQRLGPLEGPPVISQGQNGLQALARFQNASDARAAVQTLHGFDMRSASEKQTANHEAPKQSECFSLRIADDSGGPPKMARKRRVKANGIFLWPLPDSWAEKDVELLASPYGTVQRTRVEGMPSGQKGMGLINSCRL</sequence>
<feature type="compositionally biased region" description="Basic and acidic residues" evidence="1">
    <location>
        <begin position="89"/>
        <end position="101"/>
    </location>
</feature>
<reference evidence="2" key="1">
    <citation type="submission" date="2021-02" db="EMBL/GenBank/DDBJ databases">
        <authorList>
            <person name="Dougan E. K."/>
            <person name="Rhodes N."/>
            <person name="Thang M."/>
            <person name="Chan C."/>
        </authorList>
    </citation>
    <scope>NUCLEOTIDE SEQUENCE</scope>
</reference>
<name>A0A812LWF1_9DINO</name>
<evidence type="ECO:0008006" key="4">
    <source>
        <dbReference type="Google" id="ProtNLM"/>
    </source>
</evidence>
<feature type="region of interest" description="Disordered" evidence="1">
    <location>
        <begin position="89"/>
        <end position="119"/>
    </location>
</feature>
<gene>
    <name evidence="2" type="ORF">SNEC2469_LOCUS5396</name>
</gene>
<organism evidence="2 3">
    <name type="scientific">Symbiodinium necroappetens</name>
    <dbReference type="NCBI Taxonomy" id="1628268"/>
    <lineage>
        <taxon>Eukaryota</taxon>
        <taxon>Sar</taxon>
        <taxon>Alveolata</taxon>
        <taxon>Dinophyceae</taxon>
        <taxon>Suessiales</taxon>
        <taxon>Symbiodiniaceae</taxon>
        <taxon>Symbiodinium</taxon>
    </lineage>
</organism>